<dbReference type="InterPro" id="IPR002372">
    <property type="entry name" value="PQQ_rpt_dom"/>
</dbReference>
<evidence type="ECO:0000313" key="4">
    <source>
        <dbReference type="Proteomes" id="UP000634136"/>
    </source>
</evidence>
<dbReference type="InterPro" id="IPR015943">
    <property type="entry name" value="WD40/YVTN_repeat-like_dom_sf"/>
</dbReference>
<accession>A0A834SNP9</accession>
<proteinExistence type="predicted"/>
<gene>
    <name evidence="3" type="ORF">G2W53_039979</name>
</gene>
<dbReference type="Gene3D" id="2.130.10.10">
    <property type="entry name" value="YVTN repeat-like/Quinoprotein amine dehydrogenase"/>
    <property type="match status" value="1"/>
</dbReference>
<feature type="domain" description="Pyrrolo-quinoline quinone repeat" evidence="2">
    <location>
        <begin position="182"/>
        <end position="373"/>
    </location>
</feature>
<feature type="transmembrane region" description="Helical" evidence="1">
    <location>
        <begin position="82"/>
        <end position="101"/>
    </location>
</feature>
<reference evidence="3" key="1">
    <citation type="submission" date="2020-09" db="EMBL/GenBank/DDBJ databases">
        <title>Genome-Enabled Discovery of Anthraquinone Biosynthesis in Senna tora.</title>
        <authorList>
            <person name="Kang S.-H."/>
            <person name="Pandey R.P."/>
            <person name="Lee C.-M."/>
            <person name="Sim J.-S."/>
            <person name="Jeong J.-T."/>
            <person name="Choi B.-S."/>
            <person name="Jung M."/>
            <person name="Ginzburg D."/>
            <person name="Zhao K."/>
            <person name="Won S.Y."/>
            <person name="Oh T.-J."/>
            <person name="Yu Y."/>
            <person name="Kim N.-H."/>
            <person name="Lee O.R."/>
            <person name="Lee T.-H."/>
            <person name="Bashyal P."/>
            <person name="Kim T.-S."/>
            <person name="Lee W.-H."/>
            <person name="Kawkins C."/>
            <person name="Kim C.-K."/>
            <person name="Kim J.S."/>
            <person name="Ahn B.O."/>
            <person name="Rhee S.Y."/>
            <person name="Sohng J.K."/>
        </authorList>
    </citation>
    <scope>NUCLEOTIDE SEQUENCE</scope>
    <source>
        <tissue evidence="3">Leaf</tissue>
    </source>
</reference>
<sequence length="380" mass="40844">MLTSSIAMNFEALFNMSAYEVGGFLVTEIRNSSLRTFSSRVEGNARHMTSSVAPAYSMAALYALMCASGSVVPSYLSRGPGILSLGISMLIISGLVDRPIFSLLFADVVVLFGSVGPVSLVVVCQFGGYRGLYRGSRCTGVVGSWYSASWRSKWAEGGTIECQVVACSVERDEQCEAAMRVSALYVASTSGRLTALSIGDFPFNILWFHELEVPVFGSLAVTQNGIVICCLVDGHVLALKPDGSILWKRTSNGPIFAGACISFALPCQVLVCSRNGSVYSIELKHGDLVWEYNVGDPITASAYVDELVCICSSSGGIYVLRVNLNVSEDANQQRASVEEFGRLNLTGDIFSSPVMIGGRIFVGCRDDYLHCVALEIAREI</sequence>
<dbReference type="OrthoDB" id="1682804at2759"/>
<comment type="caution">
    <text evidence="3">The sequence shown here is derived from an EMBL/GenBank/DDBJ whole genome shotgun (WGS) entry which is preliminary data.</text>
</comment>
<keyword evidence="1" id="KW-0812">Transmembrane</keyword>
<evidence type="ECO:0000259" key="2">
    <source>
        <dbReference type="Pfam" id="PF13570"/>
    </source>
</evidence>
<evidence type="ECO:0000313" key="3">
    <source>
        <dbReference type="EMBL" id="KAF7807818.1"/>
    </source>
</evidence>
<dbReference type="PANTHER" id="PTHR44394">
    <property type="entry name" value="BETA-ALANINE-ACTIVATING ENZYME"/>
    <property type="match status" value="1"/>
</dbReference>
<feature type="transmembrane region" description="Helical" evidence="1">
    <location>
        <begin position="108"/>
        <end position="129"/>
    </location>
</feature>
<dbReference type="SUPFAM" id="SSF50998">
    <property type="entry name" value="Quinoprotein alcohol dehydrogenase-like"/>
    <property type="match status" value="1"/>
</dbReference>
<dbReference type="Proteomes" id="UP000634136">
    <property type="component" value="Unassembled WGS sequence"/>
</dbReference>
<dbReference type="PANTHER" id="PTHR44394:SF1">
    <property type="entry name" value="BETA-ALANINE-ACTIVATING ENZYME"/>
    <property type="match status" value="1"/>
</dbReference>
<dbReference type="InterPro" id="IPR011047">
    <property type="entry name" value="Quinoprotein_ADH-like_sf"/>
</dbReference>
<dbReference type="EMBL" id="JAAIUW010000012">
    <property type="protein sequence ID" value="KAF7807818.1"/>
    <property type="molecule type" value="Genomic_DNA"/>
</dbReference>
<keyword evidence="1" id="KW-1133">Transmembrane helix</keyword>
<protein>
    <submittedName>
        <fullName evidence="3">Putative acyl-activating enzyme 19 isoform X1</fullName>
    </submittedName>
</protein>
<dbReference type="AlphaFoldDB" id="A0A834SNP9"/>
<organism evidence="3 4">
    <name type="scientific">Senna tora</name>
    <dbReference type="NCBI Taxonomy" id="362788"/>
    <lineage>
        <taxon>Eukaryota</taxon>
        <taxon>Viridiplantae</taxon>
        <taxon>Streptophyta</taxon>
        <taxon>Embryophyta</taxon>
        <taxon>Tracheophyta</taxon>
        <taxon>Spermatophyta</taxon>
        <taxon>Magnoliopsida</taxon>
        <taxon>eudicotyledons</taxon>
        <taxon>Gunneridae</taxon>
        <taxon>Pentapetalae</taxon>
        <taxon>rosids</taxon>
        <taxon>fabids</taxon>
        <taxon>Fabales</taxon>
        <taxon>Fabaceae</taxon>
        <taxon>Caesalpinioideae</taxon>
        <taxon>Cassia clade</taxon>
        <taxon>Senna</taxon>
    </lineage>
</organism>
<keyword evidence="1" id="KW-0472">Membrane</keyword>
<feature type="transmembrane region" description="Helical" evidence="1">
    <location>
        <begin position="55"/>
        <end position="76"/>
    </location>
</feature>
<keyword evidence="4" id="KW-1185">Reference proteome</keyword>
<dbReference type="SMART" id="SM00564">
    <property type="entry name" value="PQQ"/>
    <property type="match status" value="2"/>
</dbReference>
<name>A0A834SNP9_9FABA</name>
<dbReference type="InterPro" id="IPR052091">
    <property type="entry name" value="Beta-ala_Activ/Resist"/>
</dbReference>
<evidence type="ECO:0000256" key="1">
    <source>
        <dbReference type="SAM" id="Phobius"/>
    </source>
</evidence>
<dbReference type="InterPro" id="IPR018391">
    <property type="entry name" value="PQQ_b-propeller_rpt"/>
</dbReference>
<dbReference type="Pfam" id="PF13570">
    <property type="entry name" value="Beta-prop_ACSF4"/>
    <property type="match status" value="1"/>
</dbReference>
<dbReference type="FunFam" id="2.130.10.10:FF:000883">
    <property type="entry name" value="Putative acyl-activating enzyme 19"/>
    <property type="match status" value="1"/>
</dbReference>
<dbReference type="GO" id="GO:0043041">
    <property type="term" value="P:amino acid activation for nonribosomal peptide biosynthetic process"/>
    <property type="evidence" value="ECO:0007669"/>
    <property type="project" value="TreeGrafter"/>
</dbReference>